<reference evidence="2" key="1">
    <citation type="journal article" date="2019" name="Int. J. Syst. Evol. Microbiol.">
        <title>The Global Catalogue of Microorganisms (GCM) 10K type strain sequencing project: providing services to taxonomists for standard genome sequencing and annotation.</title>
        <authorList>
            <consortium name="The Broad Institute Genomics Platform"/>
            <consortium name="The Broad Institute Genome Sequencing Center for Infectious Disease"/>
            <person name="Wu L."/>
            <person name="Ma J."/>
        </authorList>
    </citation>
    <scope>NUCLEOTIDE SEQUENCE [LARGE SCALE GENOMIC DNA]</scope>
    <source>
        <strain evidence="2">JCM 18459</strain>
    </source>
</reference>
<comment type="caution">
    <text evidence="1">The sequence shown here is derived from an EMBL/GenBank/DDBJ whole genome shotgun (WGS) entry which is preliminary data.</text>
</comment>
<evidence type="ECO:0000313" key="2">
    <source>
        <dbReference type="Proteomes" id="UP001500221"/>
    </source>
</evidence>
<organism evidence="1 2">
    <name type="scientific">Nocardioides marinquilinus</name>
    <dbReference type="NCBI Taxonomy" id="1210400"/>
    <lineage>
        <taxon>Bacteria</taxon>
        <taxon>Bacillati</taxon>
        <taxon>Actinomycetota</taxon>
        <taxon>Actinomycetes</taxon>
        <taxon>Propionibacteriales</taxon>
        <taxon>Nocardioidaceae</taxon>
        <taxon>Nocardioides</taxon>
    </lineage>
</organism>
<dbReference type="Proteomes" id="UP001500221">
    <property type="component" value="Unassembled WGS sequence"/>
</dbReference>
<dbReference type="RefSeq" id="WP_345459602.1">
    <property type="nucleotide sequence ID" value="NZ_BAABKG010000003.1"/>
</dbReference>
<proteinExistence type="predicted"/>
<sequence>MGWRELAKQATTWAEARRTELVTTDRTTREDAEVRAEDAERAAREEAATSAFERVLPTSLADRVTAARPENVEARRAAAEAADEQRRRERLADLAAAGETAELRLGLTGGEEASVVLTLPCEAEEDHDDPALPWLRVRVEAPDPVPVGSTALTTLALAVPGYTGWGRYDLAEQHRRGEVGEIGWWEPFDLHLAPRPEEGEDTWYVDLGATPPPVVEVHERSVDFDLPMASALGSLRATGSVAW</sequence>
<name>A0ABP9PS04_9ACTN</name>
<keyword evidence="2" id="KW-1185">Reference proteome</keyword>
<dbReference type="EMBL" id="BAABKG010000003">
    <property type="protein sequence ID" value="GAA5150686.1"/>
    <property type="molecule type" value="Genomic_DNA"/>
</dbReference>
<gene>
    <name evidence="1" type="ORF">GCM10023340_28270</name>
</gene>
<accession>A0ABP9PS04</accession>
<evidence type="ECO:0000313" key="1">
    <source>
        <dbReference type="EMBL" id="GAA5150686.1"/>
    </source>
</evidence>
<protein>
    <submittedName>
        <fullName evidence="1">Uncharacterized protein</fullName>
    </submittedName>
</protein>